<dbReference type="Proteomes" id="UP000315295">
    <property type="component" value="Unassembled WGS sequence"/>
</dbReference>
<sequence length="139" mass="15951">MVEDKSLPFKCRFIVNSSYMLVRLLLASRWFGKIPGRKQDLLEYLDDVNTFVFRPYTAIPEGFEPVMFYTDVVYGDDPSMTLIPLSENLYFSSLTEKLLALLASLVPSLGKNGKERSAIYAPLRVRRQFGFDHGDRKLS</sequence>
<reference evidence="1 2" key="1">
    <citation type="journal article" date="2019" name="G3 (Bethesda)">
        <title>Sequencing of a Wild Apple (Malus baccata) Genome Unravels the Differences Between Cultivated and Wild Apple Species Regarding Disease Resistance and Cold Tolerance.</title>
        <authorList>
            <person name="Chen X."/>
        </authorList>
    </citation>
    <scope>NUCLEOTIDE SEQUENCE [LARGE SCALE GENOMIC DNA]</scope>
    <source>
        <strain evidence="2">cv. Shandingzi</strain>
        <tissue evidence="1">Leaves</tissue>
    </source>
</reference>
<keyword evidence="2" id="KW-1185">Reference proteome</keyword>
<evidence type="ECO:0000313" key="2">
    <source>
        <dbReference type="Proteomes" id="UP000315295"/>
    </source>
</evidence>
<dbReference type="AlphaFoldDB" id="A0A540M9Z0"/>
<accession>A0A540M9Z0</accession>
<evidence type="ECO:0000313" key="1">
    <source>
        <dbReference type="EMBL" id="TQD95565.1"/>
    </source>
</evidence>
<protein>
    <submittedName>
        <fullName evidence="1">Uncharacterized protein</fullName>
    </submittedName>
</protein>
<comment type="caution">
    <text evidence="1">The sequence shown here is derived from an EMBL/GenBank/DDBJ whole genome shotgun (WGS) entry which is preliminary data.</text>
</comment>
<dbReference type="EMBL" id="VIEB01000310">
    <property type="protein sequence ID" value="TQD95565.1"/>
    <property type="molecule type" value="Genomic_DNA"/>
</dbReference>
<gene>
    <name evidence="1" type="ORF">C1H46_018804</name>
</gene>
<name>A0A540M9Z0_MALBA</name>
<dbReference type="STRING" id="106549.A0A540M9Z0"/>
<organism evidence="1 2">
    <name type="scientific">Malus baccata</name>
    <name type="common">Siberian crab apple</name>
    <name type="synonym">Pyrus baccata</name>
    <dbReference type="NCBI Taxonomy" id="106549"/>
    <lineage>
        <taxon>Eukaryota</taxon>
        <taxon>Viridiplantae</taxon>
        <taxon>Streptophyta</taxon>
        <taxon>Embryophyta</taxon>
        <taxon>Tracheophyta</taxon>
        <taxon>Spermatophyta</taxon>
        <taxon>Magnoliopsida</taxon>
        <taxon>eudicotyledons</taxon>
        <taxon>Gunneridae</taxon>
        <taxon>Pentapetalae</taxon>
        <taxon>rosids</taxon>
        <taxon>fabids</taxon>
        <taxon>Rosales</taxon>
        <taxon>Rosaceae</taxon>
        <taxon>Amygdaloideae</taxon>
        <taxon>Maleae</taxon>
        <taxon>Malus</taxon>
    </lineage>
</organism>
<proteinExistence type="predicted"/>